<evidence type="ECO:0000256" key="2">
    <source>
        <dbReference type="ARBA" id="ARBA00023315"/>
    </source>
</evidence>
<dbReference type="Proteomes" id="UP000325161">
    <property type="component" value="Chromosome"/>
</dbReference>
<gene>
    <name evidence="5" type="ORF">FXN63_11815</name>
</gene>
<dbReference type="OrthoDB" id="9801669at2"/>
<name>A0A5C0AZZ7_9BURK</name>
<evidence type="ECO:0000259" key="4">
    <source>
        <dbReference type="PROSITE" id="PS51186"/>
    </source>
</evidence>
<keyword evidence="1 5" id="KW-0808">Transferase</keyword>
<comment type="similarity">
    <text evidence="3">Belongs to the acetyltransferase family. RimJ subfamily.</text>
</comment>
<protein>
    <submittedName>
        <fullName evidence="5">GNAT family N-acetyltransferase</fullName>
    </submittedName>
</protein>
<dbReference type="PROSITE" id="PS51186">
    <property type="entry name" value="GNAT"/>
    <property type="match status" value="1"/>
</dbReference>
<dbReference type="InterPro" id="IPR051531">
    <property type="entry name" value="N-acetyltransferase"/>
</dbReference>
<evidence type="ECO:0000256" key="1">
    <source>
        <dbReference type="ARBA" id="ARBA00022679"/>
    </source>
</evidence>
<dbReference type="GO" id="GO:0005737">
    <property type="term" value="C:cytoplasm"/>
    <property type="evidence" value="ECO:0007669"/>
    <property type="project" value="TreeGrafter"/>
</dbReference>
<feature type="domain" description="N-acetyltransferase" evidence="4">
    <location>
        <begin position="39"/>
        <end position="190"/>
    </location>
</feature>
<dbReference type="Gene3D" id="3.40.630.30">
    <property type="match status" value="1"/>
</dbReference>
<sequence length="217" mass="24242">MTATRCVVASEKPVFPVEGIASERVLLRSADPSLTHEFRAYLIDNHAYLQPWEPLRDDAFFDPDVVSERLQSMAQKNANGDALLLLMFTRESNRLIGTCNFANIVRGAFQACHLGFSVAEDLQGRGLMAEGLRLALAYVFDQMGLHRVMANHRPENHRSARLLARLGFQREGEARSYLKINGVWADHVLTSLINPKEVDGGVQALPVCEQRPQEVVS</sequence>
<dbReference type="EMBL" id="CP043046">
    <property type="protein sequence ID" value="QEI06440.1"/>
    <property type="molecule type" value="Genomic_DNA"/>
</dbReference>
<accession>A0A5C0AZZ7</accession>
<proteinExistence type="inferred from homology"/>
<dbReference type="InterPro" id="IPR016181">
    <property type="entry name" value="Acyl_CoA_acyltransferase"/>
</dbReference>
<dbReference type="KEGG" id="pacr:FXN63_11815"/>
<keyword evidence="6" id="KW-1185">Reference proteome</keyword>
<dbReference type="GO" id="GO:0008999">
    <property type="term" value="F:protein-N-terminal-alanine acetyltransferase activity"/>
    <property type="evidence" value="ECO:0007669"/>
    <property type="project" value="TreeGrafter"/>
</dbReference>
<dbReference type="AlphaFoldDB" id="A0A5C0AZZ7"/>
<organism evidence="5 6">
    <name type="scientific">Pigmentiphaga aceris</name>
    <dbReference type="NCBI Taxonomy" id="1940612"/>
    <lineage>
        <taxon>Bacteria</taxon>
        <taxon>Pseudomonadati</taxon>
        <taxon>Pseudomonadota</taxon>
        <taxon>Betaproteobacteria</taxon>
        <taxon>Burkholderiales</taxon>
        <taxon>Alcaligenaceae</taxon>
        <taxon>Pigmentiphaga</taxon>
    </lineage>
</organism>
<dbReference type="Pfam" id="PF13302">
    <property type="entry name" value="Acetyltransf_3"/>
    <property type="match status" value="1"/>
</dbReference>
<dbReference type="PANTHER" id="PTHR43792">
    <property type="entry name" value="GNAT FAMILY, PUTATIVE (AFU_ORTHOLOGUE AFUA_3G00765)-RELATED-RELATED"/>
    <property type="match status" value="1"/>
</dbReference>
<evidence type="ECO:0000313" key="5">
    <source>
        <dbReference type="EMBL" id="QEI06440.1"/>
    </source>
</evidence>
<evidence type="ECO:0000256" key="3">
    <source>
        <dbReference type="ARBA" id="ARBA00038502"/>
    </source>
</evidence>
<evidence type="ECO:0000313" key="6">
    <source>
        <dbReference type="Proteomes" id="UP000325161"/>
    </source>
</evidence>
<dbReference type="SUPFAM" id="SSF55729">
    <property type="entry name" value="Acyl-CoA N-acyltransferases (Nat)"/>
    <property type="match status" value="1"/>
</dbReference>
<reference evidence="5 6" key="1">
    <citation type="submission" date="2019-08" db="EMBL/GenBank/DDBJ databases">
        <title>Amphibian skin-associated Pigmentiphaga: genome sequence and occurrence across geography and hosts.</title>
        <authorList>
            <person name="Bletz M.C."/>
            <person name="Bunk B."/>
            <person name="Sproeer C."/>
            <person name="Biwer P."/>
            <person name="Reiter S."/>
            <person name="Rabemananjara F.C.E."/>
            <person name="Schulz S."/>
            <person name="Overmann J."/>
            <person name="Vences M."/>
        </authorList>
    </citation>
    <scope>NUCLEOTIDE SEQUENCE [LARGE SCALE GENOMIC DNA]</scope>
    <source>
        <strain evidence="5 6">Mada1488</strain>
    </source>
</reference>
<keyword evidence="2" id="KW-0012">Acyltransferase</keyword>
<dbReference type="PANTHER" id="PTHR43792:SF8">
    <property type="entry name" value="[RIBOSOMAL PROTEIN US5]-ALANINE N-ACETYLTRANSFERASE"/>
    <property type="match status" value="1"/>
</dbReference>
<dbReference type="InterPro" id="IPR000182">
    <property type="entry name" value="GNAT_dom"/>
</dbReference>